<dbReference type="Pfam" id="PF04679">
    <property type="entry name" value="DNA_ligase_A_C"/>
    <property type="match status" value="1"/>
</dbReference>
<dbReference type="SUPFAM" id="SSF117018">
    <property type="entry name" value="ATP-dependent DNA ligase DNA-binding domain"/>
    <property type="match status" value="1"/>
</dbReference>
<dbReference type="GO" id="GO:0005524">
    <property type="term" value="F:ATP binding"/>
    <property type="evidence" value="ECO:0007669"/>
    <property type="project" value="UniProtKB-UniRule"/>
</dbReference>
<dbReference type="eggNOG" id="arCOG01347">
    <property type="taxonomic scope" value="Archaea"/>
</dbReference>
<evidence type="ECO:0000313" key="17">
    <source>
        <dbReference type="EMBL" id="EMA38173.1"/>
    </source>
</evidence>
<keyword evidence="13 14" id="KW-0131">Cell cycle</keyword>
<protein>
    <recommendedName>
        <fullName evidence="2 14">DNA ligase</fullName>
        <ecNumber evidence="14">6.5.1.1</ecNumber>
    </recommendedName>
    <alternativeName>
        <fullName evidence="14">Polydeoxyribonucleotide synthase [ATP]</fullName>
    </alternativeName>
</protein>
<dbReference type="GO" id="GO:0003677">
    <property type="term" value="F:DNA binding"/>
    <property type="evidence" value="ECO:0007669"/>
    <property type="project" value="InterPro"/>
</dbReference>
<keyword evidence="3 14" id="KW-0436">Ligase</keyword>
<keyword evidence="5 14" id="KW-0235">DNA replication</keyword>
<dbReference type="GO" id="GO:0006273">
    <property type="term" value="P:lagging strand elongation"/>
    <property type="evidence" value="ECO:0007669"/>
    <property type="project" value="TreeGrafter"/>
</dbReference>
<dbReference type="CDD" id="cd07901">
    <property type="entry name" value="Adenylation_DNA_ligase_Arch_LigB"/>
    <property type="match status" value="1"/>
</dbReference>
<proteinExistence type="inferred from homology"/>
<evidence type="ECO:0000313" key="18">
    <source>
        <dbReference type="Proteomes" id="UP000011566"/>
    </source>
</evidence>
<evidence type="ECO:0000259" key="16">
    <source>
        <dbReference type="PROSITE" id="PS50160"/>
    </source>
</evidence>
<evidence type="ECO:0000256" key="11">
    <source>
        <dbReference type="ARBA" id="ARBA00023172"/>
    </source>
</evidence>
<accession>M0LYC2</accession>
<dbReference type="InterPro" id="IPR022865">
    <property type="entry name" value="DNA_ligae_ATP-dep_bac/arc"/>
</dbReference>
<comment type="catalytic activity">
    <reaction evidence="14">
        <text>ATP + (deoxyribonucleotide)n-3'-hydroxyl + 5'-phospho-(deoxyribonucleotide)m = (deoxyribonucleotide)n+m + AMP + diphosphate.</text>
        <dbReference type="EC" id="6.5.1.1"/>
    </reaction>
</comment>
<name>M0LYC2_9EURY</name>
<comment type="function">
    <text evidence="14">DNA ligase that seals nicks in double-stranded DNA during DNA replication, DNA recombination and DNA repair.</text>
</comment>
<dbReference type="Pfam" id="PF04675">
    <property type="entry name" value="DNA_ligase_A_N"/>
    <property type="match status" value="1"/>
</dbReference>
<feature type="binding site" evidence="14">
    <location>
        <position position="256"/>
    </location>
    <ligand>
        <name>ATP</name>
        <dbReference type="ChEBI" id="CHEBI:30616"/>
    </ligand>
</feature>
<keyword evidence="9 14" id="KW-0067">ATP-binding</keyword>
<dbReference type="OrthoDB" id="31274at2157"/>
<feature type="binding site" evidence="14">
    <location>
        <position position="271"/>
    </location>
    <ligand>
        <name>ATP</name>
        <dbReference type="ChEBI" id="CHEBI:30616"/>
    </ligand>
</feature>
<organism evidence="17 18">
    <name type="scientific">Halococcus hamelinensis 100A6</name>
    <dbReference type="NCBI Taxonomy" id="1132509"/>
    <lineage>
        <taxon>Archaea</taxon>
        <taxon>Methanobacteriati</taxon>
        <taxon>Methanobacteriota</taxon>
        <taxon>Stenosarchaea group</taxon>
        <taxon>Halobacteria</taxon>
        <taxon>Halobacteriales</taxon>
        <taxon>Halococcaceae</taxon>
        <taxon>Halococcus</taxon>
    </lineage>
</organism>
<dbReference type="GO" id="GO:0071897">
    <property type="term" value="P:DNA biosynthetic process"/>
    <property type="evidence" value="ECO:0007669"/>
    <property type="project" value="InterPro"/>
</dbReference>
<keyword evidence="6 14" id="KW-0479">Metal-binding</keyword>
<reference evidence="17 18" key="1">
    <citation type="journal article" date="2014" name="PLoS Genet.">
        <title>Phylogenetically driven sequencing of extremely halophilic archaea reveals strategies for static and dynamic osmo-response.</title>
        <authorList>
            <person name="Becker E.A."/>
            <person name="Seitzer P.M."/>
            <person name="Tritt A."/>
            <person name="Larsen D."/>
            <person name="Krusor M."/>
            <person name="Yao A.I."/>
            <person name="Wu D."/>
            <person name="Madern D."/>
            <person name="Eisen J.A."/>
            <person name="Darling A.E."/>
            <person name="Facciotti M.T."/>
        </authorList>
    </citation>
    <scope>NUCLEOTIDE SEQUENCE [LARGE SCALE GENOMIC DNA]</scope>
    <source>
        <strain evidence="17 18">100A6</strain>
    </source>
</reference>
<dbReference type="SUPFAM" id="SSF56091">
    <property type="entry name" value="DNA ligase/mRNA capping enzyme, catalytic domain"/>
    <property type="match status" value="1"/>
</dbReference>
<dbReference type="GO" id="GO:0003910">
    <property type="term" value="F:DNA ligase (ATP) activity"/>
    <property type="evidence" value="ECO:0007669"/>
    <property type="project" value="UniProtKB-UniRule"/>
</dbReference>
<dbReference type="PROSITE" id="PS50160">
    <property type="entry name" value="DNA_LIGASE_A3"/>
    <property type="match status" value="1"/>
</dbReference>
<evidence type="ECO:0000256" key="12">
    <source>
        <dbReference type="ARBA" id="ARBA00023204"/>
    </source>
</evidence>
<feature type="active site" description="N6-AMP-lysine intermediate" evidence="14">
    <location>
        <position position="251"/>
    </location>
</feature>
<dbReference type="PROSITE" id="PS00697">
    <property type="entry name" value="DNA_LIGASE_A1"/>
    <property type="match status" value="1"/>
</dbReference>
<dbReference type="AlphaFoldDB" id="M0LYC2"/>
<dbReference type="InterPro" id="IPR016059">
    <property type="entry name" value="DNA_ligase_ATP-dep_CS"/>
</dbReference>
<dbReference type="InterPro" id="IPR012340">
    <property type="entry name" value="NA-bd_OB-fold"/>
</dbReference>
<comment type="similarity">
    <text evidence="1 14 15">Belongs to the ATP-dependent DNA ligase family.</text>
</comment>
<dbReference type="InterPro" id="IPR012310">
    <property type="entry name" value="DNA_ligase_ATP-dep_cent"/>
</dbReference>
<gene>
    <name evidence="14" type="primary">lig</name>
    <name evidence="17" type="ORF">C447_10610</name>
</gene>
<evidence type="ECO:0000256" key="13">
    <source>
        <dbReference type="ARBA" id="ARBA00023306"/>
    </source>
</evidence>
<feature type="binding site" evidence="14">
    <location>
        <position position="342"/>
    </location>
    <ligand>
        <name>ATP</name>
        <dbReference type="ChEBI" id="CHEBI:30616"/>
    </ligand>
</feature>
<dbReference type="InterPro" id="IPR012309">
    <property type="entry name" value="DNA_ligase_ATP-dep_C"/>
</dbReference>
<keyword evidence="8 14" id="KW-0227">DNA damage</keyword>
<dbReference type="HAMAP" id="MF_00407">
    <property type="entry name" value="DNA_ligase"/>
    <property type="match status" value="1"/>
</dbReference>
<dbReference type="InterPro" id="IPR012308">
    <property type="entry name" value="DNA_ligase_ATP-dep_N"/>
</dbReference>
<dbReference type="NCBIfam" id="TIGR00574">
    <property type="entry name" value="dnl1"/>
    <property type="match status" value="1"/>
</dbReference>
<keyword evidence="10 14" id="KW-0460">Magnesium</keyword>
<keyword evidence="7 14" id="KW-0547">Nucleotide-binding</keyword>
<evidence type="ECO:0000256" key="8">
    <source>
        <dbReference type="ARBA" id="ARBA00022763"/>
    </source>
</evidence>
<feature type="binding site" evidence="14">
    <location>
        <position position="418"/>
    </location>
    <ligand>
        <name>ATP</name>
        <dbReference type="ChEBI" id="CHEBI:30616"/>
    </ligand>
</feature>
<dbReference type="InterPro" id="IPR000977">
    <property type="entry name" value="DNA_ligase_ATP-dep"/>
</dbReference>
<dbReference type="GO" id="GO:0006310">
    <property type="term" value="P:DNA recombination"/>
    <property type="evidence" value="ECO:0007669"/>
    <property type="project" value="UniProtKB-UniRule"/>
</dbReference>
<feature type="binding site" evidence="14">
    <location>
        <position position="424"/>
    </location>
    <ligand>
        <name>ATP</name>
        <dbReference type="ChEBI" id="CHEBI:30616"/>
    </ligand>
</feature>
<evidence type="ECO:0000256" key="4">
    <source>
        <dbReference type="ARBA" id="ARBA00022618"/>
    </source>
</evidence>
<keyword evidence="4 14" id="KW-0132">Cell division</keyword>
<dbReference type="EC" id="6.5.1.1" evidence="14"/>
<keyword evidence="18" id="KW-1185">Reference proteome</keyword>
<evidence type="ECO:0000256" key="5">
    <source>
        <dbReference type="ARBA" id="ARBA00022705"/>
    </source>
</evidence>
<dbReference type="SUPFAM" id="SSF50249">
    <property type="entry name" value="Nucleic acid-binding proteins"/>
    <property type="match status" value="1"/>
</dbReference>
<comment type="caution">
    <text evidence="17">The sequence shown here is derived from an EMBL/GenBank/DDBJ whole genome shotgun (WGS) entry which is preliminary data.</text>
</comment>
<evidence type="ECO:0000256" key="9">
    <source>
        <dbReference type="ARBA" id="ARBA00022840"/>
    </source>
</evidence>
<dbReference type="InterPro" id="IPR036599">
    <property type="entry name" value="DNA_ligase_N_sf"/>
</dbReference>
<keyword evidence="12 14" id="KW-0234">DNA repair</keyword>
<evidence type="ECO:0000256" key="1">
    <source>
        <dbReference type="ARBA" id="ARBA00007572"/>
    </source>
</evidence>
<evidence type="ECO:0000256" key="2">
    <source>
        <dbReference type="ARBA" id="ARBA00013308"/>
    </source>
</evidence>
<dbReference type="PROSITE" id="PS00333">
    <property type="entry name" value="DNA_LIGASE_A2"/>
    <property type="match status" value="1"/>
</dbReference>
<evidence type="ECO:0000256" key="3">
    <source>
        <dbReference type="ARBA" id="ARBA00022598"/>
    </source>
</evidence>
<dbReference type="PANTHER" id="PTHR45674">
    <property type="entry name" value="DNA LIGASE 1/3 FAMILY MEMBER"/>
    <property type="match status" value="1"/>
</dbReference>
<sequence length="556" mass="61920">MEYSQLVECYDRLDATPSTLEKTAILAELFADAGDLLPELTGLARGRVFASWEPDDLGVSSSLTVRALSDATGVDADRIGDWRRETGDLGDAAAKAVENRVQTTLFSGSLSVRRVYDTLRGLATYEGPGSQTRATDDIADLLGDASSDEARYVVRTIVGTMRLGVGEGTIRDALARAFLDDADDAVRAVERAYEVTNDFRVVGETARDRGREGLDELEAELFRPVKAMLARKAEGLEDALESIERPLLEYKYDGMRVKIHVDGDEIRVFTRRLEDVTEQFPDVVEAVRDEVTAETAVVEAEVVGYDPETGRPIPFQEFSKRIKRKTDIDELAAAHPVTVHAFDLLYHDDDPLVEAALSDRLSRLEAVIDPGSETVVRAEHVRTDALETAEEFYGDALDAGQEGLMVKNLDAGYQPGSRVGYMLKVKPTMEPLDLVVVQAKWSAGRKSEWLGRLRLACWDADCEELREVGRMFSGLTDAELREITEKLEPLIESVEGRTAKLRPEVVVEVEYEAIQESTKYDSGYALRFPRFGGFRDDLGPEDADRFERVKRLYEDQ</sequence>
<dbReference type="GO" id="GO:0051301">
    <property type="term" value="P:cell division"/>
    <property type="evidence" value="ECO:0007669"/>
    <property type="project" value="UniProtKB-KW"/>
</dbReference>
<comment type="cofactor">
    <cofactor evidence="14">
        <name>Mg(2+)</name>
        <dbReference type="ChEBI" id="CHEBI:18420"/>
    </cofactor>
</comment>
<dbReference type="EMBL" id="AOMB01000031">
    <property type="protein sequence ID" value="EMA38173.1"/>
    <property type="molecule type" value="Genomic_DNA"/>
</dbReference>
<evidence type="ECO:0000256" key="10">
    <source>
        <dbReference type="ARBA" id="ARBA00022842"/>
    </source>
</evidence>
<dbReference type="InterPro" id="IPR050191">
    <property type="entry name" value="ATP-dep_DNA_ligase"/>
</dbReference>
<dbReference type="PANTHER" id="PTHR45674:SF7">
    <property type="entry name" value="DNA LIGASE"/>
    <property type="match status" value="1"/>
</dbReference>
<dbReference type="RefSeq" id="WP_007693674.1">
    <property type="nucleotide sequence ID" value="NZ_AJRK01000409.1"/>
</dbReference>
<feature type="domain" description="ATP-dependent DNA ligase family profile" evidence="16">
    <location>
        <begin position="337"/>
        <end position="459"/>
    </location>
</feature>
<dbReference type="Gene3D" id="1.10.3260.10">
    <property type="entry name" value="DNA ligase, ATP-dependent, N-terminal domain"/>
    <property type="match status" value="1"/>
</dbReference>
<evidence type="ECO:0000256" key="7">
    <source>
        <dbReference type="ARBA" id="ARBA00022741"/>
    </source>
</evidence>
<feature type="binding site" evidence="14">
    <location>
        <position position="301"/>
    </location>
    <ligand>
        <name>ATP</name>
        <dbReference type="ChEBI" id="CHEBI:30616"/>
    </ligand>
</feature>
<dbReference type="Gene3D" id="3.30.470.30">
    <property type="entry name" value="DNA ligase/mRNA capping enzyme"/>
    <property type="match status" value="1"/>
</dbReference>
<dbReference type="PATRIC" id="fig|1132509.6.peg.2395"/>
<dbReference type="Proteomes" id="UP000011566">
    <property type="component" value="Unassembled WGS sequence"/>
</dbReference>
<evidence type="ECO:0000256" key="6">
    <source>
        <dbReference type="ARBA" id="ARBA00022723"/>
    </source>
</evidence>
<dbReference type="GO" id="GO:0046872">
    <property type="term" value="F:metal ion binding"/>
    <property type="evidence" value="ECO:0007669"/>
    <property type="project" value="UniProtKB-KW"/>
</dbReference>
<dbReference type="GO" id="GO:0006281">
    <property type="term" value="P:DNA repair"/>
    <property type="evidence" value="ECO:0007669"/>
    <property type="project" value="UniProtKB-UniRule"/>
</dbReference>
<feature type="binding site" evidence="14">
    <location>
        <position position="249"/>
    </location>
    <ligand>
        <name>ATP</name>
        <dbReference type="ChEBI" id="CHEBI:30616"/>
    </ligand>
</feature>
<dbReference type="Pfam" id="PF01068">
    <property type="entry name" value="DNA_ligase_A_M"/>
    <property type="match status" value="1"/>
</dbReference>
<keyword evidence="11 14" id="KW-0233">DNA recombination</keyword>
<dbReference type="FunFam" id="1.10.3260.10:FF:000007">
    <property type="entry name" value="DNA ligase"/>
    <property type="match status" value="1"/>
</dbReference>
<evidence type="ECO:0000256" key="15">
    <source>
        <dbReference type="RuleBase" id="RU004196"/>
    </source>
</evidence>
<dbReference type="Gene3D" id="2.40.50.140">
    <property type="entry name" value="Nucleic acid-binding proteins"/>
    <property type="match status" value="1"/>
</dbReference>
<evidence type="ECO:0000256" key="14">
    <source>
        <dbReference type="HAMAP-Rule" id="MF_00407"/>
    </source>
</evidence>